<accession>A0A919KFG0</accession>
<reference evidence="3" key="1">
    <citation type="journal article" date="2019" name="Int. J. Syst. Evol. Microbiol.">
        <title>The Global Catalogue of Microorganisms (GCM) 10K type strain sequencing project: providing services to taxonomists for standard genome sequencing and annotation.</title>
        <authorList>
            <consortium name="The Broad Institute Genomics Platform"/>
            <consortium name="The Broad Institute Genome Sequencing Center for Infectious Disease"/>
            <person name="Wu L."/>
            <person name="Ma J."/>
        </authorList>
    </citation>
    <scope>NUCLEOTIDE SEQUENCE [LARGE SCALE GENOMIC DNA]</scope>
    <source>
        <strain evidence="3">JCM 4253</strain>
    </source>
</reference>
<gene>
    <name evidence="2" type="ORF">GCM10018980_65400</name>
</gene>
<evidence type="ECO:0008006" key="4">
    <source>
        <dbReference type="Google" id="ProtNLM"/>
    </source>
</evidence>
<dbReference type="Proteomes" id="UP000619355">
    <property type="component" value="Unassembled WGS sequence"/>
</dbReference>
<dbReference type="AlphaFoldDB" id="A0A919KFG0"/>
<feature type="region of interest" description="Disordered" evidence="1">
    <location>
        <begin position="36"/>
        <end position="72"/>
    </location>
</feature>
<sequence length="198" mass="20430">MGSSAMSMRFTAKARRGMVAMALAVGLAVGVAGCGGGDTDDKKPEASASVSKSRSSQASPQEGQSAQPLAELRGPEGLTLKVLSAQRDSGGFVTINAQLKNDSGKDAVLSSQLTGNETEIMKNGQSFGGATLVDTKAKKRYYVLRDTDGRPLTTVGVQSVKAGDTVPIFMQFPAPPTGTAEVDFQLPTFSSAPIKISG</sequence>
<protein>
    <recommendedName>
        <fullName evidence="4">Secreted protein</fullName>
    </recommendedName>
</protein>
<evidence type="ECO:0000313" key="2">
    <source>
        <dbReference type="EMBL" id="GHG70616.1"/>
    </source>
</evidence>
<evidence type="ECO:0000256" key="1">
    <source>
        <dbReference type="SAM" id="MobiDB-lite"/>
    </source>
</evidence>
<name>A0A919KFG0_9ACTN</name>
<dbReference type="EMBL" id="BNBF01000027">
    <property type="protein sequence ID" value="GHG70616.1"/>
    <property type="molecule type" value="Genomic_DNA"/>
</dbReference>
<organism evidence="2 3">
    <name type="scientific">Streptomyces capoamus</name>
    <dbReference type="NCBI Taxonomy" id="68183"/>
    <lineage>
        <taxon>Bacteria</taxon>
        <taxon>Bacillati</taxon>
        <taxon>Actinomycetota</taxon>
        <taxon>Actinomycetes</taxon>
        <taxon>Kitasatosporales</taxon>
        <taxon>Streptomycetaceae</taxon>
        <taxon>Streptomyces</taxon>
    </lineage>
</organism>
<comment type="caution">
    <text evidence="2">The sequence shown here is derived from an EMBL/GenBank/DDBJ whole genome shotgun (WGS) entry which is preliminary data.</text>
</comment>
<feature type="compositionally biased region" description="Low complexity" evidence="1">
    <location>
        <begin position="46"/>
        <end position="59"/>
    </location>
</feature>
<proteinExistence type="predicted"/>
<evidence type="ECO:0000313" key="3">
    <source>
        <dbReference type="Proteomes" id="UP000619355"/>
    </source>
</evidence>
<keyword evidence="3" id="KW-1185">Reference proteome</keyword>